<evidence type="ECO:0000256" key="2">
    <source>
        <dbReference type="SAM" id="SignalP"/>
    </source>
</evidence>
<organism evidence="3 4">
    <name type="scientific">Effrenium voratum</name>
    <dbReference type="NCBI Taxonomy" id="2562239"/>
    <lineage>
        <taxon>Eukaryota</taxon>
        <taxon>Sar</taxon>
        <taxon>Alveolata</taxon>
        <taxon>Dinophyceae</taxon>
        <taxon>Suessiales</taxon>
        <taxon>Symbiodiniaceae</taxon>
        <taxon>Effrenium</taxon>
    </lineage>
</organism>
<reference evidence="3" key="1">
    <citation type="submission" date="2023-08" db="EMBL/GenBank/DDBJ databases">
        <authorList>
            <person name="Chen Y."/>
            <person name="Shah S."/>
            <person name="Dougan E. K."/>
            <person name="Thang M."/>
            <person name="Chan C."/>
        </authorList>
    </citation>
    <scope>NUCLEOTIDE SEQUENCE</scope>
</reference>
<proteinExistence type="predicted"/>
<dbReference type="Proteomes" id="UP001178507">
    <property type="component" value="Unassembled WGS sequence"/>
</dbReference>
<keyword evidence="4" id="KW-1185">Reference proteome</keyword>
<accession>A0AA36I1F2</accession>
<sequence length="232" mass="25267">MQFKVCLPLLLLICPAGAGHEVHGADVVVKHSHKKKHHRRTASEKKLPISAVGISSTQTKATPFLDELHAALEAPKEKTTVALSRVEDAEEEAPEVKAAAPKDAEAKAASPKDAKAAAAETKADPSMPFSELEPFGRETTGQELTEASIRQSDAMIDQIEKAEIAEEERSVFRALTRLRGAALASFDGIARAHQHNIQEYALENQYRKVHPVQHLASEEADVSRWAFPSNAD</sequence>
<name>A0AA36I1F2_9DINO</name>
<feature type="signal peptide" evidence="2">
    <location>
        <begin position="1"/>
        <end position="18"/>
    </location>
</feature>
<evidence type="ECO:0000313" key="4">
    <source>
        <dbReference type="Proteomes" id="UP001178507"/>
    </source>
</evidence>
<evidence type="ECO:0000256" key="1">
    <source>
        <dbReference type="SAM" id="MobiDB-lite"/>
    </source>
</evidence>
<gene>
    <name evidence="3" type="ORF">EVOR1521_LOCUS6946</name>
</gene>
<protein>
    <submittedName>
        <fullName evidence="3">Uncharacterized protein</fullName>
    </submittedName>
</protein>
<dbReference type="EMBL" id="CAUJNA010000538">
    <property type="protein sequence ID" value="CAJ1378384.1"/>
    <property type="molecule type" value="Genomic_DNA"/>
</dbReference>
<feature type="region of interest" description="Disordered" evidence="1">
    <location>
        <begin position="31"/>
        <end position="50"/>
    </location>
</feature>
<evidence type="ECO:0000313" key="3">
    <source>
        <dbReference type="EMBL" id="CAJ1378384.1"/>
    </source>
</evidence>
<keyword evidence="2" id="KW-0732">Signal</keyword>
<feature type="compositionally biased region" description="Basic and acidic residues" evidence="1">
    <location>
        <begin position="100"/>
        <end position="115"/>
    </location>
</feature>
<dbReference type="AlphaFoldDB" id="A0AA36I1F2"/>
<comment type="caution">
    <text evidence="3">The sequence shown here is derived from an EMBL/GenBank/DDBJ whole genome shotgun (WGS) entry which is preliminary data.</text>
</comment>
<feature type="compositionally biased region" description="Basic residues" evidence="1">
    <location>
        <begin position="31"/>
        <end position="40"/>
    </location>
</feature>
<feature type="chain" id="PRO_5041257713" evidence="2">
    <location>
        <begin position="19"/>
        <end position="232"/>
    </location>
</feature>
<feature type="region of interest" description="Disordered" evidence="1">
    <location>
        <begin position="79"/>
        <end position="143"/>
    </location>
</feature>